<reference evidence="2" key="1">
    <citation type="journal article" date="2015" name="Nat. Genet.">
        <title>The genome and transcriptome of the zoonotic hookworm Ancylostoma ceylanicum identify infection-specific gene families.</title>
        <authorList>
            <person name="Schwarz E.M."/>
            <person name="Hu Y."/>
            <person name="Antoshechkin I."/>
            <person name="Miller M.M."/>
            <person name="Sternberg P.W."/>
            <person name="Aroian R.V."/>
        </authorList>
    </citation>
    <scope>NUCLEOTIDE SEQUENCE</scope>
    <source>
        <strain evidence="2">HY135</strain>
    </source>
</reference>
<evidence type="ECO:0000313" key="2">
    <source>
        <dbReference type="Proteomes" id="UP000024635"/>
    </source>
</evidence>
<dbReference type="Proteomes" id="UP000024635">
    <property type="component" value="Unassembled WGS sequence"/>
</dbReference>
<proteinExistence type="predicted"/>
<dbReference type="AlphaFoldDB" id="A0A016WJY9"/>
<comment type="caution">
    <text evidence="1">The sequence shown here is derived from an EMBL/GenBank/DDBJ whole genome shotgun (WGS) entry which is preliminary data.</text>
</comment>
<evidence type="ECO:0000313" key="1">
    <source>
        <dbReference type="EMBL" id="EYC39562.1"/>
    </source>
</evidence>
<protein>
    <submittedName>
        <fullName evidence="1">Uncharacterized protein</fullName>
    </submittedName>
</protein>
<accession>A0A016WJY9</accession>
<gene>
    <name evidence="1" type="primary">Acey_s0651.g1149</name>
    <name evidence="1" type="ORF">Y032_0651g1149</name>
</gene>
<keyword evidence="2" id="KW-1185">Reference proteome</keyword>
<name>A0A016WJY9_9BILA</name>
<sequence length="158" mass="18095">MSREWAGRGNACSVHTLTVERAVIRNMFKTTVELCTGDDEVKKTAIWVSVQNPSLNNFRGDAFLSPFNSINAHSYCGDTHSFKCSTSKLCCSYVLLHGWSSRFERCIMGQTQDSSEPNSLETSVDGERQRRKLNKLLQKPQRQINRTLFKFVYSHTFF</sequence>
<dbReference type="EMBL" id="JARK01000251">
    <property type="protein sequence ID" value="EYC39562.1"/>
    <property type="molecule type" value="Genomic_DNA"/>
</dbReference>
<organism evidence="1 2">
    <name type="scientific">Ancylostoma ceylanicum</name>
    <dbReference type="NCBI Taxonomy" id="53326"/>
    <lineage>
        <taxon>Eukaryota</taxon>
        <taxon>Metazoa</taxon>
        <taxon>Ecdysozoa</taxon>
        <taxon>Nematoda</taxon>
        <taxon>Chromadorea</taxon>
        <taxon>Rhabditida</taxon>
        <taxon>Rhabditina</taxon>
        <taxon>Rhabditomorpha</taxon>
        <taxon>Strongyloidea</taxon>
        <taxon>Ancylostomatidae</taxon>
        <taxon>Ancylostomatinae</taxon>
        <taxon>Ancylostoma</taxon>
    </lineage>
</organism>